<evidence type="ECO:0000256" key="5">
    <source>
        <dbReference type="ARBA" id="ARBA00023054"/>
    </source>
</evidence>
<evidence type="ECO:0000256" key="1">
    <source>
        <dbReference type="ARBA" id="ARBA00004611"/>
    </source>
</evidence>
<dbReference type="EnsemblMetazoa" id="RPRC007084-RA">
    <property type="protein sequence ID" value="RPRC007084-PA"/>
    <property type="gene ID" value="RPRC007084"/>
</dbReference>
<keyword evidence="8" id="KW-0966">Cell projection</keyword>
<evidence type="ECO:0000313" key="10">
    <source>
        <dbReference type="EnsemblMetazoa" id="RPRC007084-PA"/>
    </source>
</evidence>
<keyword evidence="3" id="KW-0963">Cytoplasm</keyword>
<name>T1HSR4_RHOPR</name>
<dbReference type="InParanoid" id="T1HSR4"/>
<comment type="similarity">
    <text evidence="2">Belongs to the RIB43A family.</text>
</comment>
<evidence type="ECO:0000256" key="8">
    <source>
        <dbReference type="ARBA" id="ARBA00023273"/>
    </source>
</evidence>
<comment type="subcellular location">
    <subcellularLocation>
        <location evidence="1">Cytoplasm</location>
        <location evidence="1">Cytoskeleton</location>
        <location evidence="1">Flagellum axoneme</location>
    </subcellularLocation>
</comment>
<keyword evidence="4" id="KW-0282">Flagellum</keyword>
<dbReference type="AlphaFoldDB" id="T1HSR4"/>
<keyword evidence="6" id="KW-0969">Cilium</keyword>
<dbReference type="Proteomes" id="UP000015103">
    <property type="component" value="Unassembled WGS sequence"/>
</dbReference>
<reference evidence="10" key="1">
    <citation type="submission" date="2015-05" db="UniProtKB">
        <authorList>
            <consortium name="EnsemblMetazoa"/>
        </authorList>
    </citation>
    <scope>IDENTIFICATION</scope>
</reference>
<evidence type="ECO:0000256" key="3">
    <source>
        <dbReference type="ARBA" id="ARBA00022490"/>
    </source>
</evidence>
<dbReference type="Pfam" id="PF05914">
    <property type="entry name" value="RIB43A"/>
    <property type="match status" value="1"/>
</dbReference>
<sequence length="348" mass="40089">MACRSKRDGQGINIVCETFDHHNAACCSKQTQNARPSASVGTDMPSGPYKSTIASIAEIGEVPKLSTTWAKKQKTPLDNSSKNSLPLIVNEDCFRQQSTLCLHKQATSYITGEDSQVAREIEHQRNMFLKQQQCEQIKEKDELRRARKLANEEMQVDAEYESMFFNRCSKLEQNLRQEEKYRIQDFNKLLAKQKKIEKATEKANNVAMNMAHMYNVLTSDLMMENAAGASSALGEGRLRRGQFKGQTEVDLANLKAFQLEQISQKKVHKEVEEMLEGSFNEIQDTLMHEYNIEKKKLEKDKKIQLMQLQQENLRLANIQRLARKEAESRARDNIPSEEYFNHFGRSMR</sequence>
<evidence type="ECO:0000256" key="7">
    <source>
        <dbReference type="ARBA" id="ARBA00023212"/>
    </source>
</evidence>
<dbReference type="VEuPathDB" id="VectorBase:RPRC007084"/>
<dbReference type="RefSeq" id="XP_073999396.1">
    <property type="nucleotide sequence ID" value="XM_074143295.1"/>
</dbReference>
<dbReference type="HOGENOM" id="CLU_797688_0_0_1"/>
<dbReference type="EMBL" id="ACPB03011259">
    <property type="status" value="NOT_ANNOTATED_CDS"/>
    <property type="molecule type" value="Genomic_DNA"/>
</dbReference>
<accession>T1HSR4</accession>
<dbReference type="InterPro" id="IPR008805">
    <property type="entry name" value="RIB43A"/>
</dbReference>
<proteinExistence type="inferred from homology"/>
<dbReference type="PANTHER" id="PTHR14517">
    <property type="entry name" value="RIB43A-RELATED"/>
    <property type="match status" value="1"/>
</dbReference>
<dbReference type="PANTHER" id="PTHR14517:SF6">
    <property type="entry name" value="RE41410P"/>
    <property type="match status" value="1"/>
</dbReference>
<evidence type="ECO:0000256" key="9">
    <source>
        <dbReference type="ARBA" id="ARBA00046435"/>
    </source>
</evidence>
<organism evidence="10 11">
    <name type="scientific">Rhodnius prolixus</name>
    <name type="common">Triatomid bug</name>
    <dbReference type="NCBI Taxonomy" id="13249"/>
    <lineage>
        <taxon>Eukaryota</taxon>
        <taxon>Metazoa</taxon>
        <taxon>Ecdysozoa</taxon>
        <taxon>Arthropoda</taxon>
        <taxon>Hexapoda</taxon>
        <taxon>Insecta</taxon>
        <taxon>Pterygota</taxon>
        <taxon>Neoptera</taxon>
        <taxon>Paraneoptera</taxon>
        <taxon>Hemiptera</taxon>
        <taxon>Heteroptera</taxon>
        <taxon>Panheteroptera</taxon>
        <taxon>Cimicomorpha</taxon>
        <taxon>Reduviidae</taxon>
        <taxon>Triatominae</taxon>
        <taxon>Rhodnius</taxon>
    </lineage>
</organism>
<keyword evidence="7" id="KW-0206">Cytoskeleton</keyword>
<evidence type="ECO:0000256" key="2">
    <source>
        <dbReference type="ARBA" id="ARBA00006875"/>
    </source>
</evidence>
<evidence type="ECO:0000256" key="4">
    <source>
        <dbReference type="ARBA" id="ARBA00022846"/>
    </source>
</evidence>
<protein>
    <submittedName>
        <fullName evidence="10">Uncharacterized protein</fullName>
    </submittedName>
</protein>
<keyword evidence="11" id="KW-1185">Reference proteome</keyword>
<comment type="subunit">
    <text evidence="9">Microtubule inner protein component of sperm flagellar doublet microtubules.</text>
</comment>
<dbReference type="STRING" id="13249.T1HSR4"/>
<evidence type="ECO:0000256" key="6">
    <source>
        <dbReference type="ARBA" id="ARBA00023069"/>
    </source>
</evidence>
<evidence type="ECO:0000313" key="11">
    <source>
        <dbReference type="Proteomes" id="UP000015103"/>
    </source>
</evidence>
<keyword evidence="5" id="KW-0175">Coiled coil</keyword>
<dbReference type="GeneID" id="141461875"/>